<comment type="caution">
    <text evidence="1">The sequence shown here is derived from an EMBL/GenBank/DDBJ whole genome shotgun (WGS) entry which is preliminary data.</text>
</comment>
<keyword evidence="2" id="KW-1185">Reference proteome</keyword>
<evidence type="ECO:0000313" key="2">
    <source>
        <dbReference type="Proteomes" id="UP000692954"/>
    </source>
</evidence>
<dbReference type="EMBL" id="CAJJDN010000049">
    <property type="protein sequence ID" value="CAD8086035.1"/>
    <property type="molecule type" value="Genomic_DNA"/>
</dbReference>
<gene>
    <name evidence="1" type="ORF">PSON_ATCC_30995.1.T0490141</name>
</gene>
<organism evidence="1 2">
    <name type="scientific">Paramecium sonneborni</name>
    <dbReference type="NCBI Taxonomy" id="65129"/>
    <lineage>
        <taxon>Eukaryota</taxon>
        <taxon>Sar</taxon>
        <taxon>Alveolata</taxon>
        <taxon>Ciliophora</taxon>
        <taxon>Intramacronucleata</taxon>
        <taxon>Oligohymenophorea</taxon>
        <taxon>Peniculida</taxon>
        <taxon>Parameciidae</taxon>
        <taxon>Paramecium</taxon>
    </lineage>
</organism>
<proteinExistence type="predicted"/>
<dbReference type="Proteomes" id="UP000692954">
    <property type="component" value="Unassembled WGS sequence"/>
</dbReference>
<accession>A0A8S1NAL8</accession>
<dbReference type="AlphaFoldDB" id="A0A8S1NAL8"/>
<evidence type="ECO:0000313" key="1">
    <source>
        <dbReference type="EMBL" id="CAD8086035.1"/>
    </source>
</evidence>
<name>A0A8S1NAL8_9CILI</name>
<sequence>MRKHSREQKSLKYQRYLKNNSKLRKILKPFLLRLLHYYQLHNQKQEKVREIEKMMNRYQLNCLKY</sequence>
<protein>
    <submittedName>
        <fullName evidence="1">Uncharacterized protein</fullName>
    </submittedName>
</protein>
<reference evidence="1" key="1">
    <citation type="submission" date="2021-01" db="EMBL/GenBank/DDBJ databases">
        <authorList>
            <consortium name="Genoscope - CEA"/>
            <person name="William W."/>
        </authorList>
    </citation>
    <scope>NUCLEOTIDE SEQUENCE</scope>
</reference>